<gene>
    <name evidence="1" type="ordered locus">Cyan7425_5396</name>
</gene>
<dbReference type="AlphaFoldDB" id="B8HZ07"/>
<name>B8HZ07_CYAP4</name>
<proteinExistence type="predicted"/>
<accession>B8HZ07</accession>
<sequence length="117" mass="13054">MLTLDQQAQLAKLPREVVLTLKDYPSVAENYLDNKDLPPLPQNHECRLLEFYYDCAELPILTIENGVLSSHPAAAVIPTIIEVMDETSFVFIQVKGTVILNRLGGHLPQVTSILVEL</sequence>
<keyword evidence="1" id="KW-0614">Plasmid</keyword>
<dbReference type="KEGG" id="cyn:Cyan7425_5396"/>
<geneLocation type="plasmid" evidence="1">
    <name>pP742501</name>
</geneLocation>
<protein>
    <submittedName>
        <fullName evidence="1">Uncharacterized protein</fullName>
    </submittedName>
</protein>
<organism evidence="1">
    <name type="scientific">Cyanothece sp. (strain PCC 7425 / ATCC 29141)</name>
    <dbReference type="NCBI Taxonomy" id="395961"/>
    <lineage>
        <taxon>Bacteria</taxon>
        <taxon>Bacillati</taxon>
        <taxon>Cyanobacteriota</taxon>
        <taxon>Cyanophyceae</taxon>
        <taxon>Gomontiellales</taxon>
        <taxon>Cyanothecaceae</taxon>
        <taxon>Cyanothece</taxon>
    </lineage>
</organism>
<dbReference type="EMBL" id="CP001345">
    <property type="protein sequence ID" value="ACL47655.1"/>
    <property type="molecule type" value="Genomic_DNA"/>
</dbReference>
<dbReference type="HOGENOM" id="CLU_2080899_0_0_3"/>
<reference evidence="1" key="1">
    <citation type="submission" date="2009-01" db="EMBL/GenBank/DDBJ databases">
        <title>Complete sequence of plasmid1 Cyanothece sp. PCC 7425.</title>
        <authorList>
            <consortium name="US DOE Joint Genome Institute"/>
            <person name="Lucas S."/>
            <person name="Copeland A."/>
            <person name="Lapidus A."/>
            <person name="Glavina del Rio T."/>
            <person name="Dalin E."/>
            <person name="Tice H."/>
            <person name="Bruce D."/>
            <person name="Goodwin L."/>
            <person name="Pitluck S."/>
            <person name="Sims D."/>
            <person name="Meineke L."/>
            <person name="Brettin T."/>
            <person name="Detter J.C."/>
            <person name="Han C."/>
            <person name="Larimer F."/>
            <person name="Land M."/>
            <person name="Hauser L."/>
            <person name="Kyrpides N."/>
            <person name="Ovchinnikova G."/>
            <person name="Liberton M."/>
            <person name="Stoeckel J."/>
            <person name="Banerjee A."/>
            <person name="Singh A."/>
            <person name="Page L."/>
            <person name="Sato H."/>
            <person name="Zhao L."/>
            <person name="Sherman L."/>
            <person name="Pakrasi H."/>
            <person name="Richardson P."/>
        </authorList>
    </citation>
    <scope>NUCLEOTIDE SEQUENCE</scope>
    <source>
        <strain evidence="1">PCC 7425</strain>
        <plasmid evidence="1">pP742501</plasmid>
    </source>
</reference>
<evidence type="ECO:0000313" key="1">
    <source>
        <dbReference type="EMBL" id="ACL47655.1"/>
    </source>
</evidence>
<dbReference type="OrthoDB" id="560073at2"/>